<dbReference type="PANTHER" id="PTHR15434">
    <property type="entry name" value="HEAT SHOCK FACTOR 2-BINDING PROTEIN"/>
    <property type="match status" value="1"/>
</dbReference>
<gene>
    <name evidence="1" type="ORF">CUNI_LOCUS6525</name>
</gene>
<evidence type="ECO:0000313" key="2">
    <source>
        <dbReference type="Proteomes" id="UP000678393"/>
    </source>
</evidence>
<dbReference type="SUPFAM" id="SSF48371">
    <property type="entry name" value="ARM repeat"/>
    <property type="match status" value="1"/>
</dbReference>
<accession>A0A8S3YUX9</accession>
<evidence type="ECO:0000313" key="1">
    <source>
        <dbReference type="EMBL" id="CAG5120967.1"/>
    </source>
</evidence>
<dbReference type="InterPro" id="IPR039584">
    <property type="entry name" value="HSF2BP"/>
</dbReference>
<proteinExistence type="predicted"/>
<name>A0A8S3YUX9_9EUPU</name>
<feature type="non-terminal residue" evidence="1">
    <location>
        <position position="1"/>
    </location>
</feature>
<dbReference type="EMBL" id="CAJHNH020001001">
    <property type="protein sequence ID" value="CAG5120967.1"/>
    <property type="molecule type" value="Genomic_DNA"/>
</dbReference>
<reference evidence="1" key="1">
    <citation type="submission" date="2021-04" db="EMBL/GenBank/DDBJ databases">
        <authorList>
            <consortium name="Molecular Ecology Group"/>
        </authorList>
    </citation>
    <scope>NUCLEOTIDE SEQUENCE</scope>
</reference>
<dbReference type="GO" id="GO:0005829">
    <property type="term" value="C:cytosol"/>
    <property type="evidence" value="ECO:0007669"/>
    <property type="project" value="TreeGrafter"/>
</dbReference>
<comment type="caution">
    <text evidence="1">The sequence shown here is derived from an EMBL/GenBank/DDBJ whole genome shotgun (WGS) entry which is preliminary data.</text>
</comment>
<protein>
    <recommendedName>
        <fullName evidence="3">Heat shock factor 2-binding protein</fullName>
    </recommendedName>
</protein>
<dbReference type="Gene3D" id="1.25.10.10">
    <property type="entry name" value="Leucine-rich Repeat Variant"/>
    <property type="match status" value="1"/>
</dbReference>
<keyword evidence="2" id="KW-1185">Reference proteome</keyword>
<dbReference type="AlphaFoldDB" id="A0A8S3YUX9"/>
<sequence length="342" mass="37970">MLECPYSSGCDDGLARSLGTLANLLCEVKCNVNDIQHEWTDLQKVMSGIPVPQNLMNSDDVIVSQTSLHKMSMELGQLKLLLPKLLSQTLLASTKKLTLLEEESEKRKKESDQLKGEVVHWKNQLATAVAHVQKEKAVQLELQVSIKDLTDQLSQQSEFSFSLGSVCCTLLWRLSRQEDCVQILVSGSKSAEFLALVSSSVDSYLNTYMDDQWPDQSSDEAAFILALCGTVTNIAASALGREHLASSLQGQAVVDTFIAFIKKAPLGNSANMKSLMLMFLYNISINQKGVKYLCSKPGLIPIMCWHIKEESDTECRVNTLRVLHSLTSDEVSVRIMHELKEN</sequence>
<dbReference type="Proteomes" id="UP000678393">
    <property type="component" value="Unassembled WGS sequence"/>
</dbReference>
<evidence type="ECO:0008006" key="3">
    <source>
        <dbReference type="Google" id="ProtNLM"/>
    </source>
</evidence>
<dbReference type="OrthoDB" id="10065854at2759"/>
<dbReference type="InterPro" id="IPR011989">
    <property type="entry name" value="ARM-like"/>
</dbReference>
<organism evidence="1 2">
    <name type="scientific">Candidula unifasciata</name>
    <dbReference type="NCBI Taxonomy" id="100452"/>
    <lineage>
        <taxon>Eukaryota</taxon>
        <taxon>Metazoa</taxon>
        <taxon>Spiralia</taxon>
        <taxon>Lophotrochozoa</taxon>
        <taxon>Mollusca</taxon>
        <taxon>Gastropoda</taxon>
        <taxon>Heterobranchia</taxon>
        <taxon>Euthyneura</taxon>
        <taxon>Panpulmonata</taxon>
        <taxon>Eupulmonata</taxon>
        <taxon>Stylommatophora</taxon>
        <taxon>Helicina</taxon>
        <taxon>Helicoidea</taxon>
        <taxon>Geomitridae</taxon>
        <taxon>Candidula</taxon>
    </lineage>
</organism>
<dbReference type="InterPro" id="IPR016024">
    <property type="entry name" value="ARM-type_fold"/>
</dbReference>
<dbReference type="PANTHER" id="PTHR15434:SF2">
    <property type="entry name" value="HEAT SHOCK FACTOR 2-BINDING PROTEIN"/>
    <property type="match status" value="1"/>
</dbReference>